<sequence>MNKQPLPLEWIERIFMRLHGRFGNNFTDKFKIGQLDINGRDIGIENAKQVWSEELAGISAERIKSALLHQYEYAPSCDQFKAQCKSIPLSHQDFDKLPPPPKDIKLAHQNIQKIKDMLKQNPLKEIA</sequence>
<evidence type="ECO:0000313" key="1">
    <source>
        <dbReference type="EMBL" id="CAB4121755.1"/>
    </source>
</evidence>
<accession>A0A6J5KJL8</accession>
<protein>
    <submittedName>
        <fullName evidence="1">Uncharacterized protein</fullName>
    </submittedName>
</protein>
<reference evidence="1" key="1">
    <citation type="submission" date="2020-04" db="EMBL/GenBank/DDBJ databases">
        <authorList>
            <person name="Chiriac C."/>
            <person name="Salcher M."/>
            <person name="Ghai R."/>
            <person name="Kavagutti S V."/>
        </authorList>
    </citation>
    <scope>NUCLEOTIDE SEQUENCE</scope>
</reference>
<proteinExistence type="predicted"/>
<dbReference type="EMBL" id="LR796154">
    <property type="protein sequence ID" value="CAB4121755.1"/>
    <property type="molecule type" value="Genomic_DNA"/>
</dbReference>
<organism evidence="1">
    <name type="scientific">uncultured Caudovirales phage</name>
    <dbReference type="NCBI Taxonomy" id="2100421"/>
    <lineage>
        <taxon>Viruses</taxon>
        <taxon>Duplodnaviria</taxon>
        <taxon>Heunggongvirae</taxon>
        <taxon>Uroviricota</taxon>
        <taxon>Caudoviricetes</taxon>
        <taxon>Peduoviridae</taxon>
        <taxon>Maltschvirus</taxon>
        <taxon>Maltschvirus maltsch</taxon>
    </lineage>
</organism>
<gene>
    <name evidence="1" type="ORF">UFOVP17_3</name>
</gene>
<name>A0A6J5KJL8_9CAUD</name>